<feature type="non-terminal residue" evidence="6">
    <location>
        <position position="1"/>
    </location>
</feature>
<keyword evidence="4" id="KW-0812">Transmembrane</keyword>
<keyword evidence="7" id="KW-1185">Reference proteome</keyword>
<keyword evidence="1" id="KW-0479">Metal-binding</keyword>
<dbReference type="Proteomes" id="UP001165060">
    <property type="component" value="Unassembled WGS sequence"/>
</dbReference>
<sequence>CSPLSGHSFCAPCLASWRSAPLLSTNSTCPTCREPARGEVACQALSDACDAAAVGLPPAALAAYGERRAAGRALLRRRGSTKPPSLRRRAADAIGEHRRALVGGGLAVAIAVVVGKLAVKRREGAGNARG</sequence>
<dbReference type="Pfam" id="PF00097">
    <property type="entry name" value="zf-C3HC4"/>
    <property type="match status" value="1"/>
</dbReference>
<name>A0ABQ6MX73_9STRA</name>
<proteinExistence type="predicted"/>
<keyword evidence="3" id="KW-0862">Zinc</keyword>
<comment type="caution">
    <text evidence="6">The sequence shown here is derived from an EMBL/GenBank/DDBJ whole genome shotgun (WGS) entry which is preliminary data.</text>
</comment>
<evidence type="ECO:0000256" key="3">
    <source>
        <dbReference type="ARBA" id="ARBA00022833"/>
    </source>
</evidence>
<evidence type="ECO:0000256" key="4">
    <source>
        <dbReference type="SAM" id="Phobius"/>
    </source>
</evidence>
<evidence type="ECO:0000259" key="5">
    <source>
        <dbReference type="Pfam" id="PF00097"/>
    </source>
</evidence>
<evidence type="ECO:0000256" key="2">
    <source>
        <dbReference type="ARBA" id="ARBA00022771"/>
    </source>
</evidence>
<protein>
    <recommendedName>
        <fullName evidence="5">Zinc finger C3HC4 RING-type domain-containing protein</fullName>
    </recommendedName>
</protein>
<keyword evidence="4" id="KW-0472">Membrane</keyword>
<feature type="transmembrane region" description="Helical" evidence="4">
    <location>
        <begin position="100"/>
        <end position="119"/>
    </location>
</feature>
<organism evidence="6 7">
    <name type="scientific">Tetraparma gracilis</name>
    <dbReference type="NCBI Taxonomy" id="2962635"/>
    <lineage>
        <taxon>Eukaryota</taxon>
        <taxon>Sar</taxon>
        <taxon>Stramenopiles</taxon>
        <taxon>Ochrophyta</taxon>
        <taxon>Bolidophyceae</taxon>
        <taxon>Parmales</taxon>
        <taxon>Triparmaceae</taxon>
        <taxon>Tetraparma</taxon>
    </lineage>
</organism>
<accession>A0ABQ6MX73</accession>
<dbReference type="Gene3D" id="3.30.40.10">
    <property type="entry name" value="Zinc/RING finger domain, C3HC4 (zinc finger)"/>
    <property type="match status" value="1"/>
</dbReference>
<keyword evidence="2" id="KW-0863">Zinc-finger</keyword>
<evidence type="ECO:0000256" key="1">
    <source>
        <dbReference type="ARBA" id="ARBA00022723"/>
    </source>
</evidence>
<dbReference type="EMBL" id="BRYB01003311">
    <property type="protein sequence ID" value="GMI34443.1"/>
    <property type="molecule type" value="Genomic_DNA"/>
</dbReference>
<gene>
    <name evidence="6" type="ORF">TeGR_g4141</name>
</gene>
<dbReference type="SUPFAM" id="SSF57850">
    <property type="entry name" value="RING/U-box"/>
    <property type="match status" value="1"/>
</dbReference>
<evidence type="ECO:0000313" key="7">
    <source>
        <dbReference type="Proteomes" id="UP001165060"/>
    </source>
</evidence>
<dbReference type="InterPro" id="IPR018957">
    <property type="entry name" value="Znf_C3HC4_RING-type"/>
</dbReference>
<reference evidence="6 7" key="1">
    <citation type="journal article" date="2023" name="Commun. Biol.">
        <title>Genome analysis of Parmales, the sister group of diatoms, reveals the evolutionary specialization of diatoms from phago-mixotrophs to photoautotrophs.</title>
        <authorList>
            <person name="Ban H."/>
            <person name="Sato S."/>
            <person name="Yoshikawa S."/>
            <person name="Yamada K."/>
            <person name="Nakamura Y."/>
            <person name="Ichinomiya M."/>
            <person name="Sato N."/>
            <person name="Blanc-Mathieu R."/>
            <person name="Endo H."/>
            <person name="Kuwata A."/>
            <person name="Ogata H."/>
        </authorList>
    </citation>
    <scope>NUCLEOTIDE SEQUENCE [LARGE SCALE GENOMIC DNA]</scope>
</reference>
<evidence type="ECO:0000313" key="6">
    <source>
        <dbReference type="EMBL" id="GMI34443.1"/>
    </source>
</evidence>
<keyword evidence="4" id="KW-1133">Transmembrane helix</keyword>
<dbReference type="InterPro" id="IPR013083">
    <property type="entry name" value="Znf_RING/FYVE/PHD"/>
</dbReference>
<feature type="domain" description="Zinc finger C3HC4 RING-type" evidence="5">
    <location>
        <begin position="6"/>
        <end position="32"/>
    </location>
</feature>